<organism evidence="1 2">
    <name type="scientific">Eleusine coracana subsp. coracana</name>
    <dbReference type="NCBI Taxonomy" id="191504"/>
    <lineage>
        <taxon>Eukaryota</taxon>
        <taxon>Viridiplantae</taxon>
        <taxon>Streptophyta</taxon>
        <taxon>Embryophyta</taxon>
        <taxon>Tracheophyta</taxon>
        <taxon>Spermatophyta</taxon>
        <taxon>Magnoliopsida</taxon>
        <taxon>Liliopsida</taxon>
        <taxon>Poales</taxon>
        <taxon>Poaceae</taxon>
        <taxon>PACMAD clade</taxon>
        <taxon>Chloridoideae</taxon>
        <taxon>Cynodonteae</taxon>
        <taxon>Eleusininae</taxon>
        <taxon>Eleusine</taxon>
    </lineage>
</organism>
<dbReference type="AlphaFoldDB" id="A0AAV5FZC6"/>
<reference evidence="1" key="1">
    <citation type="journal article" date="2018" name="DNA Res.">
        <title>Multiple hybrid de novo genome assembly of finger millet, an orphan allotetraploid crop.</title>
        <authorList>
            <person name="Hatakeyama M."/>
            <person name="Aluri S."/>
            <person name="Balachadran M.T."/>
            <person name="Sivarajan S.R."/>
            <person name="Patrignani A."/>
            <person name="Gruter S."/>
            <person name="Poveda L."/>
            <person name="Shimizu-Inatsugi R."/>
            <person name="Baeten J."/>
            <person name="Francoijs K.J."/>
            <person name="Nataraja K.N."/>
            <person name="Reddy Y.A.N."/>
            <person name="Phadnis S."/>
            <person name="Ravikumar R.L."/>
            <person name="Schlapbach R."/>
            <person name="Sreeman S.M."/>
            <person name="Shimizu K.K."/>
        </authorList>
    </citation>
    <scope>NUCLEOTIDE SEQUENCE</scope>
</reference>
<evidence type="ECO:0000313" key="2">
    <source>
        <dbReference type="Proteomes" id="UP001054889"/>
    </source>
</evidence>
<gene>
    <name evidence="1" type="primary">gb29558</name>
    <name evidence="1" type="ORF">PR202_gb29558</name>
</gene>
<reference evidence="1" key="2">
    <citation type="submission" date="2021-12" db="EMBL/GenBank/DDBJ databases">
        <title>Resequencing data analysis of finger millet.</title>
        <authorList>
            <person name="Hatakeyama M."/>
            <person name="Aluri S."/>
            <person name="Balachadran M.T."/>
            <person name="Sivarajan S.R."/>
            <person name="Poveda L."/>
            <person name="Shimizu-Inatsugi R."/>
            <person name="Schlapbach R."/>
            <person name="Sreeman S.M."/>
            <person name="Shimizu K.K."/>
        </authorList>
    </citation>
    <scope>NUCLEOTIDE SEQUENCE</scope>
</reference>
<sequence>MLSQMHPSPVDWGQHVEGGCELDLVVDVRDMHNFEAQESIGQRSPGRPNPNPRAFAAGAALMRGWRRNGLARRGGGVRSE</sequence>
<keyword evidence="2" id="KW-1185">Reference proteome</keyword>
<evidence type="ECO:0000313" key="1">
    <source>
        <dbReference type="EMBL" id="GJN40352.1"/>
    </source>
</evidence>
<comment type="caution">
    <text evidence="1">The sequence shown here is derived from an EMBL/GenBank/DDBJ whole genome shotgun (WGS) entry which is preliminary data.</text>
</comment>
<protein>
    <submittedName>
        <fullName evidence="1">Uncharacterized protein</fullName>
    </submittedName>
</protein>
<name>A0AAV5FZC6_ELECO</name>
<accession>A0AAV5FZC6</accession>
<proteinExistence type="predicted"/>
<dbReference type="Proteomes" id="UP001054889">
    <property type="component" value="Unassembled WGS sequence"/>
</dbReference>
<dbReference type="EMBL" id="BQKI01000116">
    <property type="protein sequence ID" value="GJN40352.1"/>
    <property type="molecule type" value="Genomic_DNA"/>
</dbReference>